<organism evidence="7 8">
    <name type="scientific">Tunturiibacter empetritectus</name>
    <dbReference type="NCBI Taxonomy" id="3069691"/>
    <lineage>
        <taxon>Bacteria</taxon>
        <taxon>Pseudomonadati</taxon>
        <taxon>Acidobacteriota</taxon>
        <taxon>Terriglobia</taxon>
        <taxon>Terriglobales</taxon>
        <taxon>Acidobacteriaceae</taxon>
        <taxon>Tunturiibacter</taxon>
    </lineage>
</organism>
<comment type="caution">
    <text evidence="7">The sequence shown here is derived from an EMBL/GenBank/DDBJ whole genome shotgun (WGS) entry which is preliminary data.</text>
</comment>
<dbReference type="InterPro" id="IPR050482">
    <property type="entry name" value="Sensor_HK_TwoCompSys"/>
</dbReference>
<dbReference type="InterPro" id="IPR036890">
    <property type="entry name" value="HATPase_C_sf"/>
</dbReference>
<protein>
    <submittedName>
        <fullName evidence="7">Ligand-binding sensor domain-containing protein/signal transduction histidine kinase</fullName>
    </submittedName>
</protein>
<feature type="chain" id="PRO_5030675517" evidence="5">
    <location>
        <begin position="24"/>
        <end position="989"/>
    </location>
</feature>
<dbReference type="EMBL" id="JACHDY010000002">
    <property type="protein sequence ID" value="MBB5316965.1"/>
    <property type="molecule type" value="Genomic_DNA"/>
</dbReference>
<dbReference type="InterPro" id="IPR011123">
    <property type="entry name" value="Y_Y_Y"/>
</dbReference>
<evidence type="ECO:0000256" key="3">
    <source>
        <dbReference type="ARBA" id="ARBA00023012"/>
    </source>
</evidence>
<sequence length="989" mass="107800">MNLLSRLHLVVRSSLFWMSCGIAALSFTAYSQSLDNLGYQSWSTENGLPQNSVHQVFQSTDGYIWIATEGGVARFNGIDFKVFNHETTDEITSDDICCFAQSHTGPLWIATSDGLLQYSAGTFHRYSTANGLPTSRITNLAAAEDGTLLILTSDGLVSFDGQHFATLSLPSSASPSAITTARDGSVWIASNSGIFQYQSGRVLPQPLSSPPTQKDITGIGFFPDRSLWLRTGTSITILQNGQSHTLPIRRDLPAARIQSFLVDSRGQLWIGTSKGLFTLDNISSHPQAVPALSSDSILSLMQDEEGNLWVGTETSGLQILRHKNFRAIPALFGLPITAITQASDGALWAGTSSDGLDRWQAGTVQHLSTHTGLLSETILALAPEENGSMWVGTPDGLNYINGAKIRTYTSADGLPDDLVRSLLSDDDGSLWIGTRRGLAHWQNNQFVTLTQTDGLGSDLVGALLRTHAPSEHDLWIGTLNGLSRLRGSTITTFTTKDGLSGNTITSLAEDPHGTLWIGTKATGLSVMSTTGFTSLHRDDLPQTIDSILEDARGDLWLSSGRGITRVSASALIKCGSSSTCDPHPVSYGRADGMPTEEAFGAGHPSAWRTAEGLLLFATRKGVAVTDPVHLIENLIPPPVVIEQFTVDGVKIPLRAAKKNIAPGHTSFAFEYAGLSYVAPAKIRYRYILEGFDKQWTEAGSRRIAYYTNLPPRHYRFRVQAANNDGVWNEIGAQIAFSVQPPFYRTLWFLLLLLFLIATIALLLYRLRVRRLESQFQAVLAERTRVAREIHDTLAQSFVGISVQLELTSQLLAQSQVSAASQQIDRTRTYVREGLADARRSIWNLRAITAQNSLPTRLTHLAELWNQKKLNTRLNISGTYRPLAQSFEDEIFRIAQESLANAARHANATQVSADLNYNSTRLTLSISDNGSGFSLIEGYLPSNGHFGIKGMHERAAQIHARLTIKSSPEDGTTVTLEAPIAEGKETATHG</sequence>
<evidence type="ECO:0000313" key="7">
    <source>
        <dbReference type="EMBL" id="MBB5316965.1"/>
    </source>
</evidence>
<dbReference type="InterPro" id="IPR015943">
    <property type="entry name" value="WD40/YVTN_repeat-like_dom_sf"/>
</dbReference>
<dbReference type="GO" id="GO:0000155">
    <property type="term" value="F:phosphorelay sensor kinase activity"/>
    <property type="evidence" value="ECO:0007669"/>
    <property type="project" value="InterPro"/>
</dbReference>
<dbReference type="InterPro" id="IPR003594">
    <property type="entry name" value="HATPase_dom"/>
</dbReference>
<evidence type="ECO:0000259" key="6">
    <source>
        <dbReference type="SMART" id="SM00387"/>
    </source>
</evidence>
<evidence type="ECO:0000256" key="5">
    <source>
        <dbReference type="SAM" id="SignalP"/>
    </source>
</evidence>
<feature type="transmembrane region" description="Helical" evidence="4">
    <location>
        <begin position="746"/>
        <end position="764"/>
    </location>
</feature>
<keyword evidence="3" id="KW-0902">Two-component regulatory system</keyword>
<dbReference type="SUPFAM" id="SSF63829">
    <property type="entry name" value="Calcium-dependent phosphotriesterase"/>
    <property type="match status" value="2"/>
</dbReference>
<dbReference type="InterPro" id="IPR011712">
    <property type="entry name" value="Sig_transdc_His_kin_sub3_dim/P"/>
</dbReference>
<dbReference type="CDD" id="cd16917">
    <property type="entry name" value="HATPase_UhpB-NarQ-NarX-like"/>
    <property type="match status" value="1"/>
</dbReference>
<dbReference type="Pfam" id="PF07730">
    <property type="entry name" value="HisKA_3"/>
    <property type="match status" value="1"/>
</dbReference>
<dbReference type="SMART" id="SM00387">
    <property type="entry name" value="HATPase_c"/>
    <property type="match status" value="1"/>
</dbReference>
<feature type="domain" description="Histidine kinase/HSP90-like ATPase" evidence="6">
    <location>
        <begin position="885"/>
        <end position="981"/>
    </location>
</feature>
<keyword evidence="4" id="KW-1133">Transmembrane helix</keyword>
<evidence type="ECO:0000313" key="8">
    <source>
        <dbReference type="Proteomes" id="UP000568106"/>
    </source>
</evidence>
<gene>
    <name evidence="7" type="ORF">HDF09_001634</name>
</gene>
<keyword evidence="1" id="KW-0808">Transferase</keyword>
<keyword evidence="4" id="KW-0472">Membrane</keyword>
<dbReference type="GO" id="GO:0046983">
    <property type="term" value="F:protein dimerization activity"/>
    <property type="evidence" value="ECO:0007669"/>
    <property type="project" value="InterPro"/>
</dbReference>
<proteinExistence type="predicted"/>
<dbReference type="PANTHER" id="PTHR24421">
    <property type="entry name" value="NITRATE/NITRITE SENSOR PROTEIN NARX-RELATED"/>
    <property type="match status" value="1"/>
</dbReference>
<dbReference type="Pfam" id="PF07495">
    <property type="entry name" value="Y_Y_Y"/>
    <property type="match status" value="1"/>
</dbReference>
<evidence type="ECO:0000256" key="2">
    <source>
        <dbReference type="ARBA" id="ARBA00022777"/>
    </source>
</evidence>
<keyword evidence="8" id="KW-1185">Reference proteome</keyword>
<dbReference type="InterPro" id="IPR011110">
    <property type="entry name" value="Reg_prop"/>
</dbReference>
<dbReference type="PANTHER" id="PTHR24421:SF62">
    <property type="entry name" value="SENSORY TRANSDUCTION HISTIDINE KINASE"/>
    <property type="match status" value="1"/>
</dbReference>
<dbReference type="Gene3D" id="1.20.5.1930">
    <property type="match status" value="1"/>
</dbReference>
<feature type="signal peptide" evidence="5">
    <location>
        <begin position="1"/>
        <end position="23"/>
    </location>
</feature>
<dbReference type="Gene3D" id="2.130.10.10">
    <property type="entry name" value="YVTN repeat-like/Quinoprotein amine dehydrogenase"/>
    <property type="match status" value="3"/>
</dbReference>
<keyword evidence="2 7" id="KW-0418">Kinase</keyword>
<reference evidence="7" key="1">
    <citation type="submission" date="2020-08" db="EMBL/GenBank/DDBJ databases">
        <title>Genomic Encyclopedia of Type Strains, Phase IV (KMG-V): Genome sequencing to study the core and pangenomes of soil and plant-associated prokaryotes.</title>
        <authorList>
            <person name="Whitman W."/>
        </authorList>
    </citation>
    <scope>NUCLEOTIDE SEQUENCE [LARGE SCALE GENOMIC DNA]</scope>
    <source>
        <strain evidence="7">M8UP27</strain>
    </source>
</reference>
<dbReference type="Pfam" id="PF02518">
    <property type="entry name" value="HATPase_c"/>
    <property type="match status" value="1"/>
</dbReference>
<keyword evidence="4" id="KW-0812">Transmembrane</keyword>
<accession>A0A7W8IIJ3</accession>
<dbReference type="GO" id="GO:0016020">
    <property type="term" value="C:membrane"/>
    <property type="evidence" value="ECO:0007669"/>
    <property type="project" value="InterPro"/>
</dbReference>
<evidence type="ECO:0000256" key="4">
    <source>
        <dbReference type="SAM" id="Phobius"/>
    </source>
</evidence>
<dbReference type="Proteomes" id="UP000568106">
    <property type="component" value="Unassembled WGS sequence"/>
</dbReference>
<evidence type="ECO:0000256" key="1">
    <source>
        <dbReference type="ARBA" id="ARBA00022679"/>
    </source>
</evidence>
<dbReference type="Gene3D" id="3.30.565.10">
    <property type="entry name" value="Histidine kinase-like ATPase, C-terminal domain"/>
    <property type="match status" value="1"/>
</dbReference>
<dbReference type="Pfam" id="PF07494">
    <property type="entry name" value="Reg_prop"/>
    <property type="match status" value="5"/>
</dbReference>
<dbReference type="SUPFAM" id="SSF55874">
    <property type="entry name" value="ATPase domain of HSP90 chaperone/DNA topoisomerase II/histidine kinase"/>
    <property type="match status" value="1"/>
</dbReference>
<dbReference type="AlphaFoldDB" id="A0A7W8IIJ3"/>
<name>A0A7W8IIJ3_9BACT</name>
<dbReference type="Gene3D" id="2.60.40.10">
    <property type="entry name" value="Immunoglobulins"/>
    <property type="match status" value="1"/>
</dbReference>
<keyword evidence="5" id="KW-0732">Signal</keyword>
<dbReference type="InterPro" id="IPR013783">
    <property type="entry name" value="Ig-like_fold"/>
</dbReference>